<name>A0A0D0BL55_9AGAR</name>
<dbReference type="EMBL" id="KN834921">
    <property type="protein sequence ID" value="KIK50189.1"/>
    <property type="molecule type" value="Genomic_DNA"/>
</dbReference>
<evidence type="ECO:0000313" key="2">
    <source>
        <dbReference type="Proteomes" id="UP000053593"/>
    </source>
</evidence>
<proteinExistence type="predicted"/>
<gene>
    <name evidence="1" type="ORF">GYMLUDRAFT_183118</name>
</gene>
<evidence type="ECO:0000313" key="1">
    <source>
        <dbReference type="EMBL" id="KIK50189.1"/>
    </source>
</evidence>
<dbReference type="Proteomes" id="UP000053593">
    <property type="component" value="Unassembled WGS sequence"/>
</dbReference>
<dbReference type="OrthoDB" id="2946818at2759"/>
<reference evidence="1 2" key="1">
    <citation type="submission" date="2014-04" db="EMBL/GenBank/DDBJ databases">
        <title>Evolutionary Origins and Diversification of the Mycorrhizal Mutualists.</title>
        <authorList>
            <consortium name="DOE Joint Genome Institute"/>
            <consortium name="Mycorrhizal Genomics Consortium"/>
            <person name="Kohler A."/>
            <person name="Kuo A."/>
            <person name="Nagy L.G."/>
            <person name="Floudas D."/>
            <person name="Copeland A."/>
            <person name="Barry K.W."/>
            <person name="Cichocki N."/>
            <person name="Veneault-Fourrey C."/>
            <person name="LaButti K."/>
            <person name="Lindquist E.A."/>
            <person name="Lipzen A."/>
            <person name="Lundell T."/>
            <person name="Morin E."/>
            <person name="Murat C."/>
            <person name="Riley R."/>
            <person name="Ohm R."/>
            <person name="Sun H."/>
            <person name="Tunlid A."/>
            <person name="Henrissat B."/>
            <person name="Grigoriev I.V."/>
            <person name="Hibbett D.S."/>
            <person name="Martin F."/>
        </authorList>
    </citation>
    <scope>NUCLEOTIDE SEQUENCE [LARGE SCALE GENOMIC DNA]</scope>
    <source>
        <strain evidence="1 2">FD-317 M1</strain>
    </source>
</reference>
<organism evidence="1 2">
    <name type="scientific">Collybiopsis luxurians FD-317 M1</name>
    <dbReference type="NCBI Taxonomy" id="944289"/>
    <lineage>
        <taxon>Eukaryota</taxon>
        <taxon>Fungi</taxon>
        <taxon>Dikarya</taxon>
        <taxon>Basidiomycota</taxon>
        <taxon>Agaricomycotina</taxon>
        <taxon>Agaricomycetes</taxon>
        <taxon>Agaricomycetidae</taxon>
        <taxon>Agaricales</taxon>
        <taxon>Marasmiineae</taxon>
        <taxon>Omphalotaceae</taxon>
        <taxon>Collybiopsis</taxon>
        <taxon>Collybiopsis luxurians</taxon>
    </lineage>
</organism>
<sequence length="159" mass="17943">MEWKPITLTPIKEAEDGTNNYSGFKWKPKLKLDTTNYWKYIDSPDYDPPINPRSPTQLKGVLTTVTIPGNEAEVKVAKDSAKLWLDGDKKALAIIAKAVPAAKLYLIEECTFAHAAWKALQNKYEPHNTLSALTIMQQIISNQYQLANNPVAWLEVMIQ</sequence>
<dbReference type="AlphaFoldDB" id="A0A0D0BL55"/>
<dbReference type="HOGENOM" id="CLU_1664886_0_0_1"/>
<feature type="non-terminal residue" evidence="1">
    <location>
        <position position="159"/>
    </location>
</feature>
<keyword evidence="2" id="KW-1185">Reference proteome</keyword>
<dbReference type="Pfam" id="PF14223">
    <property type="entry name" value="Retrotran_gag_2"/>
    <property type="match status" value="1"/>
</dbReference>
<accession>A0A0D0BL55</accession>
<protein>
    <submittedName>
        <fullName evidence="1">Uncharacterized protein</fullName>
    </submittedName>
</protein>